<evidence type="ECO:0000313" key="10">
    <source>
        <dbReference type="Proteomes" id="UP000254920"/>
    </source>
</evidence>
<dbReference type="Pfam" id="PF00672">
    <property type="entry name" value="HAMP"/>
    <property type="match status" value="1"/>
</dbReference>
<dbReference type="GO" id="GO:0016020">
    <property type="term" value="C:membrane"/>
    <property type="evidence" value="ECO:0007669"/>
    <property type="project" value="InterPro"/>
</dbReference>
<feature type="coiled-coil region" evidence="4">
    <location>
        <begin position="433"/>
        <end position="463"/>
    </location>
</feature>
<feature type="transmembrane region" description="Helical" evidence="5">
    <location>
        <begin position="180"/>
        <end position="199"/>
    </location>
</feature>
<dbReference type="PANTHER" id="PTHR32089">
    <property type="entry name" value="METHYL-ACCEPTING CHEMOTAXIS PROTEIN MCPB"/>
    <property type="match status" value="1"/>
</dbReference>
<feature type="transmembrane region" description="Helical" evidence="5">
    <location>
        <begin position="12"/>
        <end position="30"/>
    </location>
</feature>
<dbReference type="SMART" id="SM00283">
    <property type="entry name" value="MA"/>
    <property type="match status" value="1"/>
</dbReference>
<comment type="similarity">
    <text evidence="2">Belongs to the methyl-accepting chemotaxis (MCP) protein family.</text>
</comment>
<evidence type="ECO:0000259" key="6">
    <source>
        <dbReference type="PROSITE" id="PS50111"/>
    </source>
</evidence>
<dbReference type="EMBL" id="UFVD01000002">
    <property type="protein sequence ID" value="SUX35274.1"/>
    <property type="molecule type" value="Genomic_DNA"/>
</dbReference>
<dbReference type="Gene3D" id="6.10.340.10">
    <property type="match status" value="1"/>
</dbReference>
<protein>
    <submittedName>
        <fullName evidence="8">Putative methyl-accepting chemotaxis protein</fullName>
    </submittedName>
</protein>
<evidence type="ECO:0000259" key="7">
    <source>
        <dbReference type="PROSITE" id="PS50885"/>
    </source>
</evidence>
<keyword evidence="5" id="KW-0472">Membrane</keyword>
<dbReference type="Proteomes" id="UP000254920">
    <property type="component" value="Unassembled WGS sequence"/>
</dbReference>
<feature type="domain" description="HAMP" evidence="7">
    <location>
        <begin position="201"/>
        <end position="255"/>
    </location>
</feature>
<dbReference type="PANTHER" id="PTHR32089:SF112">
    <property type="entry name" value="LYSOZYME-LIKE PROTEIN-RELATED"/>
    <property type="match status" value="1"/>
</dbReference>
<keyword evidence="5" id="KW-1133">Transmembrane helix</keyword>
<sequence length="532" mass="59022">MFKLNTINKKIIISMVIVLFVSFFILFIMIQREFYNFTRNASEDNLNMLSMSIYQTVKTSMNTGDPAIIEKTVNEASSIKGVENLNIYPSKAVIETFGLKEIVLNDEIIKNQFIKPNNLNLQSEDDNGSSHLRLVRPFLAKDECLMCHTSSKKGDVLGVMDLSYSYDKIDDDIAKNSYKFILIILIAFVITIAILIFVLKKVVIKPILELLSKAKNLSSGNGDLSARISIKSSDEIGQSCQNINSFISSIQKIISTAKTSAKDVEDQTLLLNDSSNTLLVSSNKGREQSKASYDIAKNIDETLVTSSKLAKKADKLNKDSLNELSNMLNLLLVVNNHINLASLKEQDISNSLQVIVSQTNDMKNIIDIISDIAEQTELLALNAAIEAARAGSEGRGFAVVADEVRKLAEKTQESIININTNTQSIIKNINSLYSSLQENVDGMNKLNENANELSSKAKISEQTTQNAIEIAKEIESKIIEISSFIKEFLQEAKNSVEISNKNQAISKQLVDIANKLNLVTKNLEDDLNKFSV</sequence>
<dbReference type="InterPro" id="IPR003660">
    <property type="entry name" value="HAMP_dom"/>
</dbReference>
<dbReference type="Gene3D" id="3.30.450.290">
    <property type="match status" value="1"/>
</dbReference>
<accession>A0A381DH57</accession>
<keyword evidence="1 3" id="KW-0807">Transducer</keyword>
<dbReference type="EMBL" id="UFVD01000001">
    <property type="protein sequence ID" value="SUX09795.1"/>
    <property type="molecule type" value="Genomic_DNA"/>
</dbReference>
<dbReference type="Gene3D" id="1.10.287.950">
    <property type="entry name" value="Methyl-accepting chemotaxis protein"/>
    <property type="match status" value="1"/>
</dbReference>
<dbReference type="OrthoDB" id="9776024at2"/>
<evidence type="ECO:0000313" key="8">
    <source>
        <dbReference type="EMBL" id="SUX09795.1"/>
    </source>
</evidence>
<dbReference type="SUPFAM" id="SSF58104">
    <property type="entry name" value="Methyl-accepting chemotaxis protein (MCP) signaling domain"/>
    <property type="match status" value="1"/>
</dbReference>
<dbReference type="SMART" id="SM00304">
    <property type="entry name" value="HAMP"/>
    <property type="match status" value="1"/>
</dbReference>
<evidence type="ECO:0000256" key="3">
    <source>
        <dbReference type="PROSITE-ProRule" id="PRU00284"/>
    </source>
</evidence>
<keyword evidence="4" id="KW-0175">Coiled coil</keyword>
<name>A0A381DH57_9BACT</name>
<evidence type="ECO:0000256" key="5">
    <source>
        <dbReference type="SAM" id="Phobius"/>
    </source>
</evidence>
<evidence type="ECO:0000256" key="4">
    <source>
        <dbReference type="SAM" id="Coils"/>
    </source>
</evidence>
<feature type="domain" description="Methyl-accepting transducer" evidence="6">
    <location>
        <begin position="282"/>
        <end position="506"/>
    </location>
</feature>
<dbReference type="GO" id="GO:0007165">
    <property type="term" value="P:signal transduction"/>
    <property type="evidence" value="ECO:0007669"/>
    <property type="project" value="UniProtKB-KW"/>
</dbReference>
<dbReference type="STRING" id="32024.GCA_000788295_00131"/>
<keyword evidence="10" id="KW-1185">Reference proteome</keyword>
<gene>
    <name evidence="8" type="primary">mcpB_1</name>
    <name evidence="9" type="synonym">mcpB_6</name>
    <name evidence="8" type="ORF">NCTC12475_00202</name>
    <name evidence="9" type="ORF">NCTC12475_01828</name>
</gene>
<dbReference type="AlphaFoldDB" id="A0A381DH57"/>
<dbReference type="PROSITE" id="PS50111">
    <property type="entry name" value="CHEMOTAXIS_TRANSDUC_2"/>
    <property type="match status" value="1"/>
</dbReference>
<evidence type="ECO:0000256" key="2">
    <source>
        <dbReference type="ARBA" id="ARBA00029447"/>
    </source>
</evidence>
<proteinExistence type="inferred from homology"/>
<keyword evidence="5" id="KW-0812">Transmembrane</keyword>
<organism evidence="8 10">
    <name type="scientific">Campylobacter sputorum subsp. sputorum</name>
    <dbReference type="NCBI Taxonomy" id="32024"/>
    <lineage>
        <taxon>Bacteria</taxon>
        <taxon>Pseudomonadati</taxon>
        <taxon>Campylobacterota</taxon>
        <taxon>Epsilonproteobacteria</taxon>
        <taxon>Campylobacterales</taxon>
        <taxon>Campylobacteraceae</taxon>
        <taxon>Campylobacter</taxon>
    </lineage>
</organism>
<reference evidence="8 10" key="1">
    <citation type="submission" date="2018-06" db="EMBL/GenBank/DDBJ databases">
        <authorList>
            <consortium name="Pathogen Informatics"/>
            <person name="Doyle S."/>
        </authorList>
    </citation>
    <scope>NUCLEOTIDE SEQUENCE [LARGE SCALE GENOMIC DNA]</scope>
    <source>
        <strain evidence="8 10">NCTC12475</strain>
    </source>
</reference>
<dbReference type="CDD" id="cd06225">
    <property type="entry name" value="HAMP"/>
    <property type="match status" value="1"/>
</dbReference>
<evidence type="ECO:0000313" key="9">
    <source>
        <dbReference type="EMBL" id="SUX35274.1"/>
    </source>
</evidence>
<evidence type="ECO:0000256" key="1">
    <source>
        <dbReference type="ARBA" id="ARBA00023224"/>
    </source>
</evidence>
<dbReference type="PROSITE" id="PS50885">
    <property type="entry name" value="HAMP"/>
    <property type="match status" value="1"/>
</dbReference>
<dbReference type="InterPro" id="IPR004089">
    <property type="entry name" value="MCPsignal_dom"/>
</dbReference>
<dbReference type="Pfam" id="PF00015">
    <property type="entry name" value="MCPsignal"/>
    <property type="match status" value="1"/>
</dbReference>